<organism evidence="1 2">
    <name type="scientific">Paractinoplanes durhamensis</name>
    <dbReference type="NCBI Taxonomy" id="113563"/>
    <lineage>
        <taxon>Bacteria</taxon>
        <taxon>Bacillati</taxon>
        <taxon>Actinomycetota</taxon>
        <taxon>Actinomycetes</taxon>
        <taxon>Micromonosporales</taxon>
        <taxon>Micromonosporaceae</taxon>
        <taxon>Paractinoplanes</taxon>
    </lineage>
</organism>
<accession>A0ABQ3Z760</accession>
<dbReference type="RefSeq" id="WP_203733540.1">
    <property type="nucleotide sequence ID" value="NZ_BAAATX010000009.1"/>
</dbReference>
<name>A0ABQ3Z760_9ACTN</name>
<comment type="caution">
    <text evidence="1">The sequence shown here is derived from an EMBL/GenBank/DDBJ whole genome shotgun (WGS) entry which is preliminary data.</text>
</comment>
<evidence type="ECO:0000313" key="1">
    <source>
        <dbReference type="EMBL" id="GIE05666.1"/>
    </source>
</evidence>
<reference evidence="1 2" key="1">
    <citation type="submission" date="2021-01" db="EMBL/GenBank/DDBJ databases">
        <title>Whole genome shotgun sequence of Actinoplanes durhamensis NBRC 14914.</title>
        <authorList>
            <person name="Komaki H."/>
            <person name="Tamura T."/>
        </authorList>
    </citation>
    <scope>NUCLEOTIDE SEQUENCE [LARGE SCALE GENOMIC DNA]</scope>
    <source>
        <strain evidence="1 2">NBRC 14914</strain>
    </source>
</reference>
<evidence type="ECO:0000313" key="2">
    <source>
        <dbReference type="Proteomes" id="UP000637628"/>
    </source>
</evidence>
<sequence length="127" mass="12962">MLNPGTKAADQGMAGAIFGHVDAVLGKPLQDKADAATGDAKVAAQKMLDEARVKWRELSFAIAAGVVEYLRTNLEIHGVRTGGAVAATVAGQTESSAPSAHRHGIGVTASQAGVVFVQTNDGVGLIR</sequence>
<dbReference type="Proteomes" id="UP000637628">
    <property type="component" value="Unassembled WGS sequence"/>
</dbReference>
<keyword evidence="2" id="KW-1185">Reference proteome</keyword>
<protein>
    <submittedName>
        <fullName evidence="1">Uncharacterized protein</fullName>
    </submittedName>
</protein>
<gene>
    <name evidence="1" type="ORF">Adu01nite_70160</name>
</gene>
<proteinExistence type="predicted"/>
<dbReference type="EMBL" id="BOML01000057">
    <property type="protein sequence ID" value="GIE05666.1"/>
    <property type="molecule type" value="Genomic_DNA"/>
</dbReference>